<feature type="transmembrane region" description="Helical" evidence="3">
    <location>
        <begin position="16"/>
        <end position="36"/>
    </location>
</feature>
<dbReference type="InterPro" id="IPR014032">
    <property type="entry name" value="Peptidase_A24A_bac"/>
</dbReference>
<organism evidence="5 6">
    <name type="scientific">Streptomyces alkaliphilus</name>
    <dbReference type="NCBI Taxonomy" id="1472722"/>
    <lineage>
        <taxon>Bacteria</taxon>
        <taxon>Bacillati</taxon>
        <taxon>Actinomycetota</taxon>
        <taxon>Actinomycetes</taxon>
        <taxon>Kitasatosporales</taxon>
        <taxon>Streptomycetaceae</taxon>
        <taxon>Streptomyces</taxon>
    </lineage>
</organism>
<evidence type="ECO:0000256" key="3">
    <source>
        <dbReference type="SAM" id="Phobius"/>
    </source>
</evidence>
<evidence type="ECO:0000256" key="1">
    <source>
        <dbReference type="ARBA" id="ARBA00005801"/>
    </source>
</evidence>
<feature type="transmembrane region" description="Helical" evidence="3">
    <location>
        <begin position="158"/>
        <end position="180"/>
    </location>
</feature>
<feature type="transmembrane region" description="Helical" evidence="3">
    <location>
        <begin position="128"/>
        <end position="146"/>
    </location>
</feature>
<dbReference type="AlphaFoldDB" id="A0A7W3TGM6"/>
<dbReference type="GO" id="GO:0004190">
    <property type="term" value="F:aspartic-type endopeptidase activity"/>
    <property type="evidence" value="ECO:0007669"/>
    <property type="project" value="InterPro"/>
</dbReference>
<reference evidence="6" key="1">
    <citation type="submission" date="2019-10" db="EMBL/GenBank/DDBJ databases">
        <title>Streptomyces sp. nov., a novel actinobacterium isolated from alkaline environment.</title>
        <authorList>
            <person name="Golinska P."/>
        </authorList>
    </citation>
    <scope>NUCLEOTIDE SEQUENCE [LARGE SCALE GENOMIC DNA]</scope>
    <source>
        <strain evidence="6">DSM 42118</strain>
    </source>
</reference>
<dbReference type="Pfam" id="PF01478">
    <property type="entry name" value="Peptidase_A24"/>
    <property type="match status" value="1"/>
</dbReference>
<dbReference type="PANTHER" id="PTHR30487">
    <property type="entry name" value="TYPE 4 PREPILIN-LIKE PROTEINS LEADER PEPTIDE-PROCESSING ENZYME"/>
    <property type="match status" value="1"/>
</dbReference>
<feature type="transmembrane region" description="Helical" evidence="3">
    <location>
        <begin position="102"/>
        <end position="122"/>
    </location>
</feature>
<keyword evidence="3" id="KW-0812">Transmembrane</keyword>
<dbReference type="InterPro" id="IPR050882">
    <property type="entry name" value="Prepilin_peptidase/N-MTase"/>
</dbReference>
<feature type="domain" description="Prepilin type IV endopeptidase peptidase" evidence="4">
    <location>
        <begin position="110"/>
        <end position="217"/>
    </location>
</feature>
<evidence type="ECO:0000313" key="6">
    <source>
        <dbReference type="Proteomes" id="UP000538929"/>
    </source>
</evidence>
<dbReference type="EMBL" id="VKHT01000879">
    <property type="protein sequence ID" value="MBB0246407.1"/>
    <property type="molecule type" value="Genomic_DNA"/>
</dbReference>
<keyword evidence="3" id="KW-0472">Membrane</keyword>
<keyword evidence="6" id="KW-1185">Reference proteome</keyword>
<dbReference type="PANTHER" id="PTHR30487:SF0">
    <property type="entry name" value="PREPILIN LEADER PEPTIDASE_N-METHYLTRANSFERASE-RELATED"/>
    <property type="match status" value="1"/>
</dbReference>
<feature type="transmembrane region" description="Helical" evidence="3">
    <location>
        <begin position="200"/>
        <end position="220"/>
    </location>
</feature>
<dbReference type="Gene3D" id="1.20.120.1220">
    <property type="match status" value="1"/>
</dbReference>
<comment type="caution">
    <text evidence="5">The sequence shown here is derived from an EMBL/GenBank/DDBJ whole genome shotgun (WGS) entry which is preliminary data.</text>
</comment>
<dbReference type="Proteomes" id="UP000538929">
    <property type="component" value="Unassembled WGS sequence"/>
</dbReference>
<comment type="similarity">
    <text evidence="1 2">Belongs to the peptidase A24 family.</text>
</comment>
<evidence type="ECO:0000259" key="4">
    <source>
        <dbReference type="Pfam" id="PF01478"/>
    </source>
</evidence>
<protein>
    <submittedName>
        <fullName evidence="5">Prepilin peptidase</fullName>
    </submittedName>
</protein>
<evidence type="ECO:0000313" key="5">
    <source>
        <dbReference type="EMBL" id="MBB0246407.1"/>
    </source>
</evidence>
<dbReference type="GO" id="GO:0006465">
    <property type="term" value="P:signal peptide processing"/>
    <property type="evidence" value="ECO:0007669"/>
    <property type="project" value="TreeGrafter"/>
</dbReference>
<sequence length="252" mass="25543">MVTPGFRPVRRRYARVVHAVLIVTAALFGAVTGALTPRAVHRLSVPSGEPWRSTGSDGEPLPTGPRGWMGIRPGPRPVFPALVGAGCAVLLAAACGPAPETVLWVFMVPGTMVLAAVDIAVLRLPDVLTLPLAALAVLGTGVAALLPGAQGSWPRAVAAAAVLAGVFFVLALISPAGMGLGDVKLAPGLGAALGWYGWDVLLTGVFAGFLLAACYALFLVAARGAGRRTEFCMGPFLLLGALVGVVIGGLVV</sequence>
<name>A0A7W3TGM6_9ACTN</name>
<feature type="transmembrane region" description="Helical" evidence="3">
    <location>
        <begin position="232"/>
        <end position="251"/>
    </location>
</feature>
<keyword evidence="3" id="KW-1133">Transmembrane helix</keyword>
<dbReference type="PRINTS" id="PR00864">
    <property type="entry name" value="PREPILNPTASE"/>
</dbReference>
<feature type="transmembrane region" description="Helical" evidence="3">
    <location>
        <begin position="78"/>
        <end position="95"/>
    </location>
</feature>
<gene>
    <name evidence="5" type="ORF">FNQ90_20405</name>
</gene>
<accession>A0A7W3TGM6</accession>
<evidence type="ECO:0000256" key="2">
    <source>
        <dbReference type="RuleBase" id="RU003793"/>
    </source>
</evidence>
<dbReference type="InterPro" id="IPR000045">
    <property type="entry name" value="Prepilin_IV_endopep_pep"/>
</dbReference>
<dbReference type="GO" id="GO:0005886">
    <property type="term" value="C:plasma membrane"/>
    <property type="evidence" value="ECO:0007669"/>
    <property type="project" value="TreeGrafter"/>
</dbReference>
<proteinExistence type="inferred from homology"/>